<dbReference type="Gene3D" id="3.80.10.10">
    <property type="entry name" value="Ribonuclease Inhibitor"/>
    <property type="match status" value="3"/>
</dbReference>
<dbReference type="Pfam" id="PF00560">
    <property type="entry name" value="LRR_1"/>
    <property type="match status" value="1"/>
</dbReference>
<dbReference type="EMBL" id="CM017698">
    <property type="protein sequence ID" value="TYG96173.1"/>
    <property type="molecule type" value="Genomic_DNA"/>
</dbReference>
<dbReference type="GO" id="GO:0006952">
    <property type="term" value="P:defense response"/>
    <property type="evidence" value="ECO:0007669"/>
    <property type="project" value="InterPro"/>
</dbReference>
<keyword evidence="2" id="KW-0677">Repeat</keyword>
<gene>
    <name evidence="4" type="ORF">ES288_A11G327200v1</name>
</gene>
<name>A0A5D2ERI8_GOSDA</name>
<evidence type="ECO:0000313" key="4">
    <source>
        <dbReference type="EMBL" id="TYG96173.1"/>
    </source>
</evidence>
<keyword evidence="5" id="KW-1185">Reference proteome</keyword>
<dbReference type="InterPro" id="IPR032675">
    <property type="entry name" value="LRR_dom_sf"/>
</dbReference>
<dbReference type="PANTHER" id="PTHR11017">
    <property type="entry name" value="LEUCINE-RICH REPEAT-CONTAINING PROTEIN"/>
    <property type="match status" value="1"/>
</dbReference>
<dbReference type="SUPFAM" id="SSF52058">
    <property type="entry name" value="L domain-like"/>
    <property type="match status" value="1"/>
</dbReference>
<evidence type="ECO:0000256" key="1">
    <source>
        <dbReference type="ARBA" id="ARBA00022614"/>
    </source>
</evidence>
<accession>A0A5D2ERI8</accession>
<evidence type="ECO:0000259" key="3">
    <source>
        <dbReference type="Pfam" id="PF20160"/>
    </source>
</evidence>
<dbReference type="InterPro" id="IPR045344">
    <property type="entry name" value="C-JID"/>
</dbReference>
<proteinExistence type="predicted"/>
<feature type="domain" description="C-JID" evidence="3">
    <location>
        <begin position="375"/>
        <end position="429"/>
    </location>
</feature>
<evidence type="ECO:0000256" key="2">
    <source>
        <dbReference type="ARBA" id="ARBA00022737"/>
    </source>
</evidence>
<dbReference type="Pfam" id="PF20160">
    <property type="entry name" value="C-JID"/>
    <property type="match status" value="1"/>
</dbReference>
<evidence type="ECO:0000313" key="5">
    <source>
        <dbReference type="Proteomes" id="UP000323506"/>
    </source>
</evidence>
<dbReference type="AlphaFoldDB" id="A0A5D2ERI8"/>
<dbReference type="InterPro" id="IPR044974">
    <property type="entry name" value="Disease_R_plants"/>
</dbReference>
<dbReference type="Proteomes" id="UP000323506">
    <property type="component" value="Chromosome A11"/>
</dbReference>
<dbReference type="PANTHER" id="PTHR11017:SF559">
    <property type="entry name" value="DISEASE RESISTANCE PROTEIN CHL1"/>
    <property type="match status" value="1"/>
</dbReference>
<keyword evidence="1" id="KW-0433">Leucine-rich repeat</keyword>
<protein>
    <recommendedName>
        <fullName evidence="3">C-JID domain-containing protein</fullName>
    </recommendedName>
</protein>
<dbReference type="InterPro" id="IPR001611">
    <property type="entry name" value="Leu-rich_rpt"/>
</dbReference>
<sequence length="487" mass="54084">MDVGNLLKLVAFFAKSAAKNQPLCKLKVFNLKGSENLIKTPDFTRAPNLEVLILKGCTRLKDVHPSIGVLTRLKLLNLRGCKNLRSLPTKIEWESLETLNLKDCKNLVSLASSKGGCKGLRAPNLEVLFLEGCTKLIDVHPSIGVLTRLKLLNLGGCKNLRSLPTKIEWESLETLNLKDFKNLVSLASSKGGCKGLRAPNLEVLILEGCTRLIDVHPSIGLIQRPMIESMPLMLPSLSGFSSLRELNLRECNLCDIPNDISSLTSLYFIDLSGNNFISVPSSITRLSKINTLNLDNCKELKSLPEVLTNIGSVLVSGCDSLEAIANPSNVCKSVNWADIRGINCYRLAETMNLVTLLKKNIKVFGNFRNVFTVIIPGGEIPEWFDHQRVGFSIKIPLAHNIWNDSQRMGVALCCTFVSADTSREEHLTSEVLLHDKNYGQAEFDKPFLADHVAFPFKKGSNQHVTKDHLYLPYCSRASLLYPHYSKE</sequence>
<organism evidence="4 5">
    <name type="scientific">Gossypium darwinii</name>
    <name type="common">Darwin's cotton</name>
    <name type="synonym">Gossypium barbadense var. darwinii</name>
    <dbReference type="NCBI Taxonomy" id="34276"/>
    <lineage>
        <taxon>Eukaryota</taxon>
        <taxon>Viridiplantae</taxon>
        <taxon>Streptophyta</taxon>
        <taxon>Embryophyta</taxon>
        <taxon>Tracheophyta</taxon>
        <taxon>Spermatophyta</taxon>
        <taxon>Magnoliopsida</taxon>
        <taxon>eudicotyledons</taxon>
        <taxon>Gunneridae</taxon>
        <taxon>Pentapetalae</taxon>
        <taxon>rosids</taxon>
        <taxon>malvids</taxon>
        <taxon>Malvales</taxon>
        <taxon>Malvaceae</taxon>
        <taxon>Malvoideae</taxon>
        <taxon>Gossypium</taxon>
    </lineage>
</organism>
<reference evidence="4 5" key="1">
    <citation type="submission" date="2019-06" db="EMBL/GenBank/DDBJ databases">
        <title>WGS assembly of Gossypium darwinii.</title>
        <authorList>
            <person name="Chen Z.J."/>
            <person name="Sreedasyam A."/>
            <person name="Ando A."/>
            <person name="Song Q."/>
            <person name="De L."/>
            <person name="Hulse-Kemp A."/>
            <person name="Ding M."/>
            <person name="Ye W."/>
            <person name="Kirkbride R."/>
            <person name="Jenkins J."/>
            <person name="Plott C."/>
            <person name="Lovell J."/>
            <person name="Lin Y.-M."/>
            <person name="Vaughn R."/>
            <person name="Liu B."/>
            <person name="Li W."/>
            <person name="Simpson S."/>
            <person name="Scheffler B."/>
            <person name="Saski C."/>
            <person name="Grover C."/>
            <person name="Hu G."/>
            <person name="Conover J."/>
            <person name="Carlson J."/>
            <person name="Shu S."/>
            <person name="Boston L."/>
            <person name="Williams M."/>
            <person name="Peterson D."/>
            <person name="Mcgee K."/>
            <person name="Jones D."/>
            <person name="Wendel J."/>
            <person name="Stelly D."/>
            <person name="Grimwood J."/>
            <person name="Schmutz J."/>
        </authorList>
    </citation>
    <scope>NUCLEOTIDE SEQUENCE [LARGE SCALE GENOMIC DNA]</scope>
    <source>
        <strain evidence="4">1808015.09</strain>
    </source>
</reference>